<accession>A0ABY2E1T2</accession>
<evidence type="ECO:0000313" key="5">
    <source>
        <dbReference type="Proteomes" id="UP000504882"/>
    </source>
</evidence>
<proteinExistence type="predicted"/>
<dbReference type="EMBL" id="SMNA01000006">
    <property type="protein sequence ID" value="TDE92578.1"/>
    <property type="molecule type" value="Genomic_DNA"/>
</dbReference>
<feature type="transmembrane region" description="Helical" evidence="3">
    <location>
        <begin position="66"/>
        <end position="86"/>
    </location>
</feature>
<dbReference type="Proteomes" id="UP000504882">
    <property type="component" value="Unassembled WGS sequence"/>
</dbReference>
<organism evidence="4 5">
    <name type="scientific">Occultella glacieicola</name>
    <dbReference type="NCBI Taxonomy" id="2518684"/>
    <lineage>
        <taxon>Bacteria</taxon>
        <taxon>Bacillati</taxon>
        <taxon>Actinomycetota</taxon>
        <taxon>Actinomycetes</taxon>
        <taxon>Micrococcales</taxon>
        <taxon>Ruaniaceae</taxon>
        <taxon>Occultella</taxon>
    </lineage>
</organism>
<dbReference type="PANTHER" id="PTHR46652:SF3">
    <property type="entry name" value="LEUCINE-RICH REPEAT-CONTAINING PROTEIN 9"/>
    <property type="match status" value="1"/>
</dbReference>
<keyword evidence="2" id="KW-0677">Repeat</keyword>
<sequence length="511" mass="51333">MPLKSVWWVAAGLVAAVAVVLCLVRLASGTPLPLPLVLLIALAGASPVLVAAAAGTTRRPRAPGAAVSALVAAGVLLAGGGLLVASTDGFLALRLATIDWRILARAATATAPLGLVGVGAAWVVAAVGLARRRRAWIRAAAGVLALTSLWFAASLTAASVWRVRAGTPLLVDGGGIAVAVPLAVAGVLALGVPWVAGARDPGRWAEPRPHPHARPVAAGLALILVAGGAVALWVERGERHVLAEVFPDPALAACVADAVGASTPAAQVSDADLTDVLSLECPGPGTGPDTSVAAIVDLTGLDRLRELSSLDLTGNTVTDLTPLTGLDLWGVVITDNPVSDLTPLQGMATLTNLGASGTRVVDLTPLAGQATLAYLGLRGTGISDLRPLASMGNLNEVDLGDNAITDVAPLAEHPYLTSLDLAGNDVADLGPLGPLPQLWTLELSGNRITDLSSVPAFPVLSELWLGENPLTDVTALTTLPALTGVDLAGAPPGLPGIAELRATGVYVGGLA</sequence>
<evidence type="ECO:0000256" key="1">
    <source>
        <dbReference type="ARBA" id="ARBA00022614"/>
    </source>
</evidence>
<dbReference type="SUPFAM" id="SSF52058">
    <property type="entry name" value="L domain-like"/>
    <property type="match status" value="1"/>
</dbReference>
<feature type="transmembrane region" description="Helical" evidence="3">
    <location>
        <begin position="173"/>
        <end position="196"/>
    </location>
</feature>
<dbReference type="PANTHER" id="PTHR46652">
    <property type="entry name" value="LEUCINE-RICH REPEAT AND IQ DOMAIN-CONTAINING PROTEIN 1-RELATED"/>
    <property type="match status" value="1"/>
</dbReference>
<dbReference type="PROSITE" id="PS51450">
    <property type="entry name" value="LRR"/>
    <property type="match status" value="5"/>
</dbReference>
<protein>
    <submittedName>
        <fullName evidence="4">Leucine-rich repeat domain-containing protein</fullName>
    </submittedName>
</protein>
<dbReference type="InterPro" id="IPR001611">
    <property type="entry name" value="Leu-rich_rpt"/>
</dbReference>
<feature type="transmembrane region" description="Helical" evidence="3">
    <location>
        <begin position="139"/>
        <end position="161"/>
    </location>
</feature>
<feature type="transmembrane region" description="Helical" evidence="3">
    <location>
        <begin position="7"/>
        <end position="28"/>
    </location>
</feature>
<keyword evidence="3" id="KW-0812">Transmembrane</keyword>
<keyword evidence="3" id="KW-1133">Transmembrane helix</keyword>
<dbReference type="Pfam" id="PF13516">
    <property type="entry name" value="LRR_6"/>
    <property type="match status" value="1"/>
</dbReference>
<reference evidence="4 5" key="1">
    <citation type="submission" date="2019-03" db="EMBL/GenBank/DDBJ databases">
        <title>Genomic features of bacteria from cold environments.</title>
        <authorList>
            <person name="Shen L."/>
        </authorList>
    </citation>
    <scope>NUCLEOTIDE SEQUENCE [LARGE SCALE GENOMIC DNA]</scope>
    <source>
        <strain evidence="5">T3246-1</strain>
    </source>
</reference>
<dbReference type="InterPro" id="IPR032675">
    <property type="entry name" value="LRR_dom_sf"/>
</dbReference>
<dbReference type="RefSeq" id="WP_133108208.1">
    <property type="nucleotide sequence ID" value="NZ_SMNA01000006.1"/>
</dbReference>
<comment type="caution">
    <text evidence="4">The sequence shown here is derived from an EMBL/GenBank/DDBJ whole genome shotgun (WGS) entry which is preliminary data.</text>
</comment>
<evidence type="ECO:0000256" key="2">
    <source>
        <dbReference type="ARBA" id="ARBA00022737"/>
    </source>
</evidence>
<dbReference type="Gene3D" id="3.80.10.10">
    <property type="entry name" value="Ribonuclease Inhibitor"/>
    <property type="match status" value="1"/>
</dbReference>
<evidence type="ECO:0000313" key="4">
    <source>
        <dbReference type="EMBL" id="TDE92578.1"/>
    </source>
</evidence>
<dbReference type="InterPro" id="IPR003591">
    <property type="entry name" value="Leu-rich_rpt_typical-subtyp"/>
</dbReference>
<keyword evidence="3" id="KW-0472">Membrane</keyword>
<feature type="transmembrane region" description="Helical" evidence="3">
    <location>
        <begin position="106"/>
        <end position="127"/>
    </location>
</feature>
<keyword evidence="1" id="KW-0433">Leucine-rich repeat</keyword>
<dbReference type="InterPro" id="IPR050836">
    <property type="entry name" value="SDS22/Internalin_LRR"/>
</dbReference>
<feature type="transmembrane region" description="Helical" evidence="3">
    <location>
        <begin position="216"/>
        <end position="234"/>
    </location>
</feature>
<feature type="transmembrane region" description="Helical" evidence="3">
    <location>
        <begin position="34"/>
        <end position="54"/>
    </location>
</feature>
<evidence type="ECO:0000256" key="3">
    <source>
        <dbReference type="SAM" id="Phobius"/>
    </source>
</evidence>
<gene>
    <name evidence="4" type="ORF">EXU48_13615</name>
</gene>
<dbReference type="SMART" id="SM00369">
    <property type="entry name" value="LRR_TYP"/>
    <property type="match status" value="3"/>
</dbReference>
<name>A0ABY2E1T2_9MICO</name>
<keyword evidence="5" id="KW-1185">Reference proteome</keyword>